<proteinExistence type="predicted"/>
<name>A0A8T0EV97_ARGBR</name>
<organism evidence="2 3">
    <name type="scientific">Argiope bruennichi</name>
    <name type="common">Wasp spider</name>
    <name type="synonym">Aranea bruennichi</name>
    <dbReference type="NCBI Taxonomy" id="94029"/>
    <lineage>
        <taxon>Eukaryota</taxon>
        <taxon>Metazoa</taxon>
        <taxon>Ecdysozoa</taxon>
        <taxon>Arthropoda</taxon>
        <taxon>Chelicerata</taxon>
        <taxon>Arachnida</taxon>
        <taxon>Araneae</taxon>
        <taxon>Araneomorphae</taxon>
        <taxon>Entelegynae</taxon>
        <taxon>Araneoidea</taxon>
        <taxon>Araneidae</taxon>
        <taxon>Argiope</taxon>
    </lineage>
</organism>
<evidence type="ECO:0000313" key="2">
    <source>
        <dbReference type="EMBL" id="KAF8778225.1"/>
    </source>
</evidence>
<dbReference type="PRINTS" id="PR01217">
    <property type="entry name" value="PRICHEXTENSN"/>
</dbReference>
<evidence type="ECO:0000313" key="3">
    <source>
        <dbReference type="Proteomes" id="UP000807504"/>
    </source>
</evidence>
<gene>
    <name evidence="2" type="ORF">HNY73_014967</name>
</gene>
<feature type="region of interest" description="Disordered" evidence="1">
    <location>
        <begin position="1"/>
        <end position="48"/>
    </location>
</feature>
<reference evidence="2" key="1">
    <citation type="journal article" date="2020" name="bioRxiv">
        <title>Chromosome-level reference genome of the European wasp spider Argiope bruennichi: a resource for studies on range expansion and evolutionary adaptation.</title>
        <authorList>
            <person name="Sheffer M.M."/>
            <person name="Hoppe A."/>
            <person name="Krehenwinkel H."/>
            <person name="Uhl G."/>
            <person name="Kuss A.W."/>
            <person name="Jensen L."/>
            <person name="Jensen C."/>
            <person name="Gillespie R.G."/>
            <person name="Hoff K.J."/>
            <person name="Prost S."/>
        </authorList>
    </citation>
    <scope>NUCLEOTIDE SEQUENCE</scope>
</reference>
<protein>
    <submittedName>
        <fullName evidence="2">Uncharacterized protein</fullName>
    </submittedName>
</protein>
<accession>A0A8T0EV97</accession>
<feature type="compositionally biased region" description="Polar residues" evidence="1">
    <location>
        <begin position="102"/>
        <end position="118"/>
    </location>
</feature>
<feature type="compositionally biased region" description="Pro residues" evidence="1">
    <location>
        <begin position="129"/>
        <end position="144"/>
    </location>
</feature>
<feature type="compositionally biased region" description="Pro residues" evidence="1">
    <location>
        <begin position="225"/>
        <end position="238"/>
    </location>
</feature>
<feature type="region of interest" description="Disordered" evidence="1">
    <location>
        <begin position="88"/>
        <end position="238"/>
    </location>
</feature>
<feature type="compositionally biased region" description="Pro residues" evidence="1">
    <location>
        <begin position="165"/>
        <end position="177"/>
    </location>
</feature>
<reference evidence="2" key="2">
    <citation type="submission" date="2020-06" db="EMBL/GenBank/DDBJ databases">
        <authorList>
            <person name="Sheffer M."/>
        </authorList>
    </citation>
    <scope>NUCLEOTIDE SEQUENCE</scope>
</reference>
<keyword evidence="3" id="KW-1185">Reference proteome</keyword>
<evidence type="ECO:0000256" key="1">
    <source>
        <dbReference type="SAM" id="MobiDB-lite"/>
    </source>
</evidence>
<dbReference type="EMBL" id="JABXBU010002072">
    <property type="protein sequence ID" value="KAF8778225.1"/>
    <property type="molecule type" value="Genomic_DNA"/>
</dbReference>
<comment type="caution">
    <text evidence="2">The sequence shown here is derived from an EMBL/GenBank/DDBJ whole genome shotgun (WGS) entry which is preliminary data.</text>
</comment>
<dbReference type="Proteomes" id="UP000807504">
    <property type="component" value="Unassembled WGS sequence"/>
</dbReference>
<feature type="compositionally biased region" description="Basic and acidic residues" evidence="1">
    <location>
        <begin position="10"/>
        <end position="34"/>
    </location>
</feature>
<dbReference type="AlphaFoldDB" id="A0A8T0EV97"/>
<feature type="compositionally biased region" description="Polar residues" evidence="1">
    <location>
        <begin position="181"/>
        <end position="201"/>
    </location>
</feature>
<sequence length="238" mass="25978">MPPTIIHLTTTEKPKETKKREGASPKKHMCDRNHISPRPQAATHNPPNHPSCQAEIYYQGIGPCPARTPPLVPTRFPLPLHCASTPTLYTPSPPLPPTTVTNIDSNHTIIPQSRTSTPLLKPPTLSYAPPIPIPPMIPPNPPHTPRTQSNPIARTHYSLPSSRYAPPPPPPLHPSGPTPLRTTNPSPRASNTHTLTPQNNEAPKISTKRSDQSHHHKSTSHPTTTPTPTPPPSDCWNL</sequence>